<dbReference type="PIRSF" id="PIRSF007050">
    <property type="entry name" value="UPC007050"/>
    <property type="match status" value="1"/>
</dbReference>
<dbReference type="EMBL" id="SPPA01000007">
    <property type="protein sequence ID" value="TFV11139.1"/>
    <property type="molecule type" value="Genomic_DNA"/>
</dbReference>
<reference evidence="1 2" key="1">
    <citation type="submission" date="2019-03" db="EMBL/GenBank/DDBJ databases">
        <title>Diversity of the mouse oral microbiome.</title>
        <authorList>
            <person name="Joseph S."/>
            <person name="Aduse-Opoku J."/>
            <person name="Curtis M."/>
            <person name="Wade W."/>
            <person name="Hashim A."/>
        </authorList>
    </citation>
    <scope>NUCLEOTIDE SEQUENCE [LARGE SCALE GENOMIC DNA]</scope>
    <source>
        <strain evidence="1 2">WT12</strain>
    </source>
</reference>
<comment type="caution">
    <text evidence="1">The sequence shown here is derived from an EMBL/GenBank/DDBJ whole genome shotgun (WGS) entry which is preliminary data.</text>
</comment>
<name>A0A4Y9K1X0_9PAST</name>
<evidence type="ECO:0000313" key="1">
    <source>
        <dbReference type="EMBL" id="TFV11139.1"/>
    </source>
</evidence>
<protein>
    <submittedName>
        <fullName evidence="1">DUF2251 domain-containing protein</fullName>
    </submittedName>
</protein>
<dbReference type="OrthoDB" id="5679620at2"/>
<sequence>MLYSVIDDHLHIGSPYRTGAHSTQHEHLVVMFEDDGETGFFYAMDLHQTTQPVVDSLFVYRVSDIEQHTLKEPRRLQICWSEDGYTAFLMINEYPHAVFDFRAFIGYNRTKLPDIELGSMWQHKETTPALVEQWFRG</sequence>
<dbReference type="Pfam" id="PF10008">
    <property type="entry name" value="DUF2251"/>
    <property type="match status" value="1"/>
</dbReference>
<dbReference type="AlphaFoldDB" id="A0A4Y9K1X0"/>
<organism evidence="1 2">
    <name type="scientific">Muribacter muris</name>
    <dbReference type="NCBI Taxonomy" id="67855"/>
    <lineage>
        <taxon>Bacteria</taxon>
        <taxon>Pseudomonadati</taxon>
        <taxon>Pseudomonadota</taxon>
        <taxon>Gammaproteobacteria</taxon>
        <taxon>Pasteurellales</taxon>
        <taxon>Pasteurellaceae</taxon>
        <taxon>Muribacter</taxon>
    </lineage>
</organism>
<proteinExistence type="predicted"/>
<dbReference type="RefSeq" id="WP_135055308.1">
    <property type="nucleotide sequence ID" value="NZ_JADGLC010000007.1"/>
</dbReference>
<evidence type="ECO:0000313" key="2">
    <source>
        <dbReference type="Proteomes" id="UP000297396"/>
    </source>
</evidence>
<gene>
    <name evidence="1" type="ORF">E4T80_04365</name>
</gene>
<dbReference type="Proteomes" id="UP000297396">
    <property type="component" value="Unassembled WGS sequence"/>
</dbReference>
<dbReference type="InterPro" id="IPR014449">
    <property type="entry name" value="UCP007050_HI0931"/>
</dbReference>
<accession>A0A4Y9K1X0</accession>